<dbReference type="AlphaFoldDB" id="A0A7S1R1F5"/>
<keyword evidence="4" id="KW-0378">Hydrolase</keyword>
<dbReference type="SUPFAM" id="SSF53474">
    <property type="entry name" value="alpha/beta-Hydrolases"/>
    <property type="match status" value="1"/>
</dbReference>
<evidence type="ECO:0000256" key="6">
    <source>
        <dbReference type="SAM" id="SignalP"/>
    </source>
</evidence>
<dbReference type="InterPro" id="IPR008758">
    <property type="entry name" value="Peptidase_S28"/>
</dbReference>
<keyword evidence="2" id="KW-0645">Protease</keyword>
<evidence type="ECO:0000256" key="5">
    <source>
        <dbReference type="ARBA" id="ARBA00023180"/>
    </source>
</evidence>
<organism evidence="7">
    <name type="scientific">Neobodo designis</name>
    <name type="common">Flagellated protozoan</name>
    <name type="synonym">Bodo designis</name>
    <dbReference type="NCBI Taxonomy" id="312471"/>
    <lineage>
        <taxon>Eukaryota</taxon>
        <taxon>Discoba</taxon>
        <taxon>Euglenozoa</taxon>
        <taxon>Kinetoplastea</taxon>
        <taxon>Metakinetoplastina</taxon>
        <taxon>Neobodonida</taxon>
        <taxon>Neobodo</taxon>
    </lineage>
</organism>
<dbReference type="PANTHER" id="PTHR11010:SF11">
    <property type="entry name" value="THYMUS-SPECIFIC SERINE PROTEASE"/>
    <property type="match status" value="1"/>
</dbReference>
<keyword evidence="5" id="KW-0325">Glycoprotein</keyword>
<evidence type="ECO:0000256" key="1">
    <source>
        <dbReference type="ARBA" id="ARBA00011079"/>
    </source>
</evidence>
<keyword evidence="3 6" id="KW-0732">Signal</keyword>
<dbReference type="Gene3D" id="1.20.120.980">
    <property type="entry name" value="Serine carboxypeptidase S28, SKS domain"/>
    <property type="match status" value="1"/>
</dbReference>
<sequence>MRAVTPLLLAVVLCIAGQASANTQIFPEILRGGSVYRNAVARERAHHQKLGFFPNSTPSYFYPPVDHWDASLGTFKDKFYYDTTYWDESSGPCMFYLNGETGLEQAVGGYMAEIAKSLNACTVAIEHRWYGSSPAGSWSNKTLFTETLNIKQAMADVMALREYFETNIAKRNVTWMLVGGSYSGAMTVWLNEAYPGKWKASWAASGVVKATLDFFEYDAHIKSVITQDCFTALQTAFRYAAILWETPSGRQTLFNLFEPGAENITKAQFFNMMSFAYESSVQYSQRTLMCNSVLPLELDDPMAMLTRYAFSGREMWGPRYTRSCRFTPDLCTAEAAAAGLGFNGEGNSWFWQVCSEFGWWQIGFPGGIKPINVSTALSIESCRAVFYPDTFPDVWAFNQKWHGLHPQTQGYIVATQGSDDPWSTTGLSVSQGPNFPVNTAQCTDCGHCGSMMAPRDVDPQALKDQRTLVMQSLSTWMAR</sequence>
<gene>
    <name evidence="7" type="ORF">NDES1114_LOCUS34368</name>
</gene>
<protein>
    <recommendedName>
        <fullName evidence="8">Serine carboxypeptidase S28</fullName>
    </recommendedName>
</protein>
<dbReference type="GO" id="GO:0006508">
    <property type="term" value="P:proteolysis"/>
    <property type="evidence" value="ECO:0007669"/>
    <property type="project" value="UniProtKB-KW"/>
</dbReference>
<evidence type="ECO:0000256" key="3">
    <source>
        <dbReference type="ARBA" id="ARBA00022729"/>
    </source>
</evidence>
<dbReference type="PANTHER" id="PTHR11010">
    <property type="entry name" value="PROTEASE S28 PRO-X CARBOXYPEPTIDASE-RELATED"/>
    <property type="match status" value="1"/>
</dbReference>
<accession>A0A7S1R1F5</accession>
<name>A0A7S1R1F5_NEODS</name>
<evidence type="ECO:0000256" key="2">
    <source>
        <dbReference type="ARBA" id="ARBA00022670"/>
    </source>
</evidence>
<dbReference type="Pfam" id="PF05577">
    <property type="entry name" value="Peptidase_S28"/>
    <property type="match status" value="1"/>
</dbReference>
<dbReference type="GO" id="GO:0008239">
    <property type="term" value="F:dipeptidyl-peptidase activity"/>
    <property type="evidence" value="ECO:0007669"/>
    <property type="project" value="TreeGrafter"/>
</dbReference>
<feature type="signal peptide" evidence="6">
    <location>
        <begin position="1"/>
        <end position="21"/>
    </location>
</feature>
<dbReference type="InterPro" id="IPR029058">
    <property type="entry name" value="AB_hydrolase_fold"/>
</dbReference>
<feature type="chain" id="PRO_5030725599" description="Serine carboxypeptidase S28" evidence="6">
    <location>
        <begin position="22"/>
        <end position="479"/>
    </location>
</feature>
<comment type="similarity">
    <text evidence="1">Belongs to the peptidase S28 family.</text>
</comment>
<dbReference type="Gene3D" id="3.40.50.1820">
    <property type="entry name" value="alpha/beta hydrolase"/>
    <property type="match status" value="1"/>
</dbReference>
<evidence type="ECO:0008006" key="8">
    <source>
        <dbReference type="Google" id="ProtNLM"/>
    </source>
</evidence>
<dbReference type="EMBL" id="HBGF01051325">
    <property type="protein sequence ID" value="CAD9153924.1"/>
    <property type="molecule type" value="Transcribed_RNA"/>
</dbReference>
<evidence type="ECO:0000313" key="7">
    <source>
        <dbReference type="EMBL" id="CAD9153924.1"/>
    </source>
</evidence>
<reference evidence="7" key="1">
    <citation type="submission" date="2021-01" db="EMBL/GenBank/DDBJ databases">
        <authorList>
            <person name="Corre E."/>
            <person name="Pelletier E."/>
            <person name="Niang G."/>
            <person name="Scheremetjew M."/>
            <person name="Finn R."/>
            <person name="Kale V."/>
            <person name="Holt S."/>
            <person name="Cochrane G."/>
            <person name="Meng A."/>
            <person name="Brown T."/>
            <person name="Cohen L."/>
        </authorList>
    </citation>
    <scope>NUCLEOTIDE SEQUENCE</scope>
    <source>
        <strain evidence="7">CCAP 1951/1</strain>
    </source>
</reference>
<evidence type="ECO:0000256" key="4">
    <source>
        <dbReference type="ARBA" id="ARBA00022801"/>
    </source>
</evidence>
<dbReference type="InterPro" id="IPR042269">
    <property type="entry name" value="Ser_carbopepase_S28_SKS"/>
</dbReference>
<proteinExistence type="inferred from homology"/>
<dbReference type="GO" id="GO:0070008">
    <property type="term" value="F:serine-type exopeptidase activity"/>
    <property type="evidence" value="ECO:0007669"/>
    <property type="project" value="InterPro"/>
</dbReference>